<keyword evidence="4" id="KW-0540">Nuclease</keyword>
<evidence type="ECO:0000256" key="5">
    <source>
        <dbReference type="ARBA" id="ARBA00022723"/>
    </source>
</evidence>
<dbReference type="GeneID" id="9062388"/>
<evidence type="ECO:0000259" key="11">
    <source>
        <dbReference type="Pfam" id="PF03372"/>
    </source>
</evidence>
<dbReference type="EMBL" id="GG672124">
    <property type="protein sequence ID" value="EER17335.1"/>
    <property type="molecule type" value="Genomic_DNA"/>
</dbReference>
<comment type="cofactor">
    <cofactor evidence="1">
        <name>Mn(2+)</name>
        <dbReference type="ChEBI" id="CHEBI:29035"/>
    </cofactor>
</comment>
<dbReference type="GO" id="GO:0004518">
    <property type="term" value="F:nuclease activity"/>
    <property type="evidence" value="ECO:0007669"/>
    <property type="project" value="UniProtKB-KW"/>
</dbReference>
<dbReference type="PANTHER" id="PTHR15822:SF4">
    <property type="entry name" value="TYROSYL-DNA PHOSPHODIESTERASE 2"/>
    <property type="match status" value="1"/>
</dbReference>
<dbReference type="GO" id="GO:0046872">
    <property type="term" value="F:metal ion binding"/>
    <property type="evidence" value="ECO:0007669"/>
    <property type="project" value="UniProtKB-KW"/>
</dbReference>
<organism evidence="13">
    <name type="scientific">Perkinsus marinus (strain ATCC 50983 / TXsc)</name>
    <dbReference type="NCBI Taxonomy" id="423536"/>
    <lineage>
        <taxon>Eukaryota</taxon>
        <taxon>Sar</taxon>
        <taxon>Alveolata</taxon>
        <taxon>Perkinsozoa</taxon>
        <taxon>Perkinsea</taxon>
        <taxon>Perkinsida</taxon>
        <taxon>Perkinsidae</taxon>
        <taxon>Perkinsus</taxon>
    </lineage>
</organism>
<dbReference type="InterPro" id="IPR051547">
    <property type="entry name" value="TDP2-like"/>
</dbReference>
<dbReference type="GO" id="GO:0016787">
    <property type="term" value="F:hydrolase activity"/>
    <property type="evidence" value="ECO:0007669"/>
    <property type="project" value="UniProtKB-KW"/>
</dbReference>
<name>C5KDN2_PERM5</name>
<keyword evidence="8" id="KW-0460">Magnesium</keyword>
<evidence type="ECO:0000256" key="3">
    <source>
        <dbReference type="ARBA" id="ARBA00004322"/>
    </source>
</evidence>
<reference evidence="12 13" key="1">
    <citation type="submission" date="2008-07" db="EMBL/GenBank/DDBJ databases">
        <authorList>
            <person name="El-Sayed N."/>
            <person name="Caler E."/>
            <person name="Inman J."/>
            <person name="Amedeo P."/>
            <person name="Hass B."/>
            <person name="Wortman J."/>
        </authorList>
    </citation>
    <scope>NUCLEOTIDE SEQUENCE [LARGE SCALE GENOMIC DNA]</scope>
    <source>
        <strain evidence="13">ATCC 50983 / TXsc</strain>
    </source>
</reference>
<dbReference type="SUPFAM" id="SSF56219">
    <property type="entry name" value="DNase I-like"/>
    <property type="match status" value="1"/>
</dbReference>
<dbReference type="RefSeq" id="XP_002785539.1">
    <property type="nucleotide sequence ID" value="XM_002785493.1"/>
</dbReference>
<dbReference type="InterPro" id="IPR005135">
    <property type="entry name" value="Endo/exonuclease/phosphatase"/>
</dbReference>
<feature type="domain" description="Endonuclease/exonuclease/phosphatase" evidence="11">
    <location>
        <begin position="29"/>
        <end position="275"/>
    </location>
</feature>
<dbReference type="OrthoDB" id="387657at2759"/>
<evidence type="ECO:0000313" key="13">
    <source>
        <dbReference type="Proteomes" id="UP000007800"/>
    </source>
</evidence>
<keyword evidence="6" id="KW-0227">DNA damage</keyword>
<dbReference type="InParanoid" id="C5KDN2"/>
<keyword evidence="10" id="KW-0539">Nucleus</keyword>
<dbReference type="PANTHER" id="PTHR15822">
    <property type="entry name" value="TRAF AND TNF RECEPTOR-ASSOCIATED PROTEIN"/>
    <property type="match status" value="1"/>
</dbReference>
<evidence type="ECO:0000256" key="7">
    <source>
        <dbReference type="ARBA" id="ARBA00022801"/>
    </source>
</evidence>
<dbReference type="GO" id="GO:0006281">
    <property type="term" value="P:DNA repair"/>
    <property type="evidence" value="ECO:0007669"/>
    <property type="project" value="UniProtKB-KW"/>
</dbReference>
<protein>
    <recommendedName>
        <fullName evidence="11">Endonuclease/exonuclease/phosphatase domain-containing protein</fullName>
    </recommendedName>
</protein>
<dbReference type="Proteomes" id="UP000007800">
    <property type="component" value="Unassembled WGS sequence"/>
</dbReference>
<comment type="subcellular location">
    <subcellularLocation>
        <location evidence="3">Nucleus</location>
        <location evidence="3">PML body</location>
    </subcellularLocation>
</comment>
<keyword evidence="9" id="KW-0234">DNA repair</keyword>
<dbReference type="Gene3D" id="3.60.10.10">
    <property type="entry name" value="Endonuclease/exonuclease/phosphatase"/>
    <property type="match status" value="2"/>
</dbReference>
<evidence type="ECO:0000313" key="12">
    <source>
        <dbReference type="EMBL" id="EER17335.1"/>
    </source>
</evidence>
<keyword evidence="5" id="KW-0479">Metal-binding</keyword>
<sequence>MSTSASIGGKTSKARVTNSKGKMEDLTVLTYNVDTAIKDMPQRIKILIEVLQNRDYDVVCLQEVFASASKEAIVNGLENQYYILSADHNAPFYPFQSFLPSMLLTIIANAFPSILRALAFVVAILLCPPVMRLISQYVFHCLQYASGFHSEGRSQPFDYMGLTILLNKKRFSDAKVECAEPFQVQGYTAPVTGLGWIWLWVEWTFLRPGYLIVSGELTGAAGQTLTIVDLHFVLGREGDCINPNRKAQADEILWAVDHYSPKNSQVILCGDLNCSTFSLNEEDMESVELMMFHRNGYQDALKVFNPEAAFEARHKSEEAEKKSQVDEKTNKTAENDEFIETEVADDEPKIQAISDDEVPLVPKGDGVEEKQDCKKLEKINSEVEGSLERLKMPLTWDGVNNPSTRLGDPGAELRCDYVFLKDAPEPEPRTIKLEEKEMRVVFDGLTSPADGVAPLPIISDHYGVQVSFRLNRVQP</sequence>
<proteinExistence type="predicted"/>
<evidence type="ECO:0000256" key="10">
    <source>
        <dbReference type="ARBA" id="ARBA00023242"/>
    </source>
</evidence>
<keyword evidence="7" id="KW-0378">Hydrolase</keyword>
<keyword evidence="13" id="KW-1185">Reference proteome</keyword>
<evidence type="ECO:0000256" key="4">
    <source>
        <dbReference type="ARBA" id="ARBA00022722"/>
    </source>
</evidence>
<evidence type="ECO:0000256" key="6">
    <source>
        <dbReference type="ARBA" id="ARBA00022763"/>
    </source>
</evidence>
<evidence type="ECO:0000256" key="9">
    <source>
        <dbReference type="ARBA" id="ARBA00023204"/>
    </source>
</evidence>
<comment type="cofactor">
    <cofactor evidence="2">
        <name>Mg(2+)</name>
        <dbReference type="ChEBI" id="CHEBI:18420"/>
    </cofactor>
</comment>
<dbReference type="InterPro" id="IPR036691">
    <property type="entry name" value="Endo/exonu/phosph_ase_sf"/>
</dbReference>
<accession>C5KDN2</accession>
<evidence type="ECO:0000256" key="2">
    <source>
        <dbReference type="ARBA" id="ARBA00001946"/>
    </source>
</evidence>
<gene>
    <name evidence="12" type="ORF">Pmar_PMAR022273</name>
</gene>
<evidence type="ECO:0000256" key="8">
    <source>
        <dbReference type="ARBA" id="ARBA00022842"/>
    </source>
</evidence>
<evidence type="ECO:0000256" key="1">
    <source>
        <dbReference type="ARBA" id="ARBA00001936"/>
    </source>
</evidence>
<dbReference type="AlphaFoldDB" id="C5KDN2"/>
<dbReference type="Pfam" id="PF03372">
    <property type="entry name" value="Exo_endo_phos"/>
    <property type="match status" value="1"/>
</dbReference>